<organism evidence="1 2">
    <name type="scientific">Ureaplasma miroungigenitalium</name>
    <dbReference type="NCBI Taxonomy" id="1042321"/>
    <lineage>
        <taxon>Bacteria</taxon>
        <taxon>Bacillati</taxon>
        <taxon>Mycoplasmatota</taxon>
        <taxon>Mycoplasmoidales</taxon>
        <taxon>Mycoplasmoidaceae</taxon>
        <taxon>Ureaplasma</taxon>
    </lineage>
</organism>
<protein>
    <recommendedName>
        <fullName evidence="3">DUF31 domain-containing protein</fullName>
    </recommendedName>
</protein>
<dbReference type="EMBL" id="JAOXHL010000001">
    <property type="protein sequence ID" value="MCV3728193.1"/>
    <property type="molecule type" value="Genomic_DNA"/>
</dbReference>
<reference evidence="1 2" key="1">
    <citation type="journal article" date="2020" name="Int. J. Syst. Evol. Microbiol.">
        <title>Ureaplasma miroungigenitalium sp. nov. isolated from northern elephant seals (Mirounga angustirostris) and Ureaplasma zalophigenitalium sp. nov. isolated from California sea lions (Zalophus californianus).</title>
        <authorList>
            <person name="Volokhov D.V."/>
            <person name="Gulland F.M."/>
            <person name="Gao Y."/>
            <person name="Chizhikov V.E."/>
        </authorList>
    </citation>
    <scope>NUCLEOTIDE SEQUENCE [LARGE SCALE GENOMIC DNA]</scope>
    <source>
        <strain evidence="1 2">ES3182-GEN</strain>
    </source>
</reference>
<proteinExistence type="predicted"/>
<accession>A0ABT3BLQ0</accession>
<comment type="caution">
    <text evidence="1">The sequence shown here is derived from an EMBL/GenBank/DDBJ whole genome shotgun (WGS) entry which is preliminary data.</text>
</comment>
<dbReference type="Proteomes" id="UP001208245">
    <property type="component" value="Unassembled WGS sequence"/>
</dbReference>
<gene>
    <name evidence="1" type="ORF">OF376_00110</name>
</gene>
<dbReference type="RefSeq" id="WP_263821524.1">
    <property type="nucleotide sequence ID" value="NZ_JAOXHL010000001.1"/>
</dbReference>
<name>A0ABT3BLQ0_9BACT</name>
<sequence length="1346" mass="155257">MAVIFKYLNAFNNFNLDPQVQQKLMVIIDQLLAILEPAHAYHNQLSDQLQPFYDQLIKNLSAKSDFVKTNEAWFLNLYHVFTKNKDINVAFINLVKSFVHELIEHKEQYKTAIDLNAYLAAFIKNSLTNNDNVLKDFFVAIFNNLKDLQVFDLLVDQFSLIGDPLNNSEKSQLIKQLDLVVKKIPHLEFYNDNLTKLLTLVKNNFAQFLQKDATSLKNFWTNDFNKLENWLNLLQILTFEDLDVGVIEQILSIVIPHIDLNKILKLLQPNTSETPSTTNESVNVSEILKQVFGVLNNLSKNKYLTDSTVQKIHHLISKIVEAVIANTSVKNYFVDTISKLILNVNLDAIIQLDEQQKTDLFNKIFERVYNDQNVQSLIVHLVQFIVENAVDYQNQTDIYGLINYVFAHHKETIKTDINQIIGSVLDDDVISEQLSYIVFNVVTKKCPDQILHQNFVDLQTLIKAISKNLTKTFIYQNILNNVLEICASSTDIHYIQDMIEQKTQSTKLFAQKILGFNSQTQYASMVADVLQILEITDLDVHVLTHGVIAVINEINFTELLKKPTDNPSPTTPAEHQPLSKVNEYYAYIHALLAYNLSTDAKNKGKQIVHTLVDVMQNKAMGENGFLSNMFDALSVQLANTLTTQVPLLEPLKADYEHLFASIFKNKDLITDLTNELKRFVDKFIDDANLYANINSLGSLISEIIKLNKTEVISSLKKIISKHLRPNSPIIQELSEAFVKTTKTALKLPELSKDDHDKIARLILVFVPHIFDLQIVNKTLDIGITFLQDNMHAIIDEDTNFKNLFDQHFVQKVKQPDFIAEAIELVKYDQLNLIDFLDVLLRLIPYEKYKEIFDPVLLKPTNNTSTTESNQNNKADPLTSVFKTIAYILKTDVLKQQDNVLKLKTTLKGLINKFLKSAPLSRYVIDVLQNKFTQTLVDKTGVSDTETRRFIQGAYSWFRDSALLQKILNSLIDDVFKYKNVYADLLMNKNYKEVLNNFISHNYEAHLKQDIFDFVVDFVISKPTTRYLALLMFNKLKLENTNEQDIETVAAFIVQVMKHIKEFDFLRKPIELIQDLFKEQKLATFDEVNIKKISDIISLYITSDTTQFAKILAHTTYVHNDDRKIHVIYVANLINLVFEKSPLTQYENLSADQPLYNGLHERNLVEKNFLNEIIAKGKPPEGITGSDPLGAITTLAEQMWKADEEFFRNNPNLTYLDESPYYRAMFRLTLTILWYAHETYFRGVTGGVWWNAFWGANGIGIVGKALSGKTAYGENRVWNNIFGDYSSNKSVYKFEQTYRDFDYIYFITCWRSKPHLRPEITTNYNHNKVNYIFESIKRGRPINRQKR</sequence>
<keyword evidence="2" id="KW-1185">Reference proteome</keyword>
<evidence type="ECO:0000313" key="2">
    <source>
        <dbReference type="Proteomes" id="UP001208245"/>
    </source>
</evidence>
<evidence type="ECO:0008006" key="3">
    <source>
        <dbReference type="Google" id="ProtNLM"/>
    </source>
</evidence>
<evidence type="ECO:0000313" key="1">
    <source>
        <dbReference type="EMBL" id="MCV3728193.1"/>
    </source>
</evidence>